<dbReference type="AlphaFoldDB" id="A0A7D5NZU2"/>
<organism evidence="4 5">
    <name type="scientific">Halosimplex rubrum</name>
    <dbReference type="NCBI Taxonomy" id="869889"/>
    <lineage>
        <taxon>Archaea</taxon>
        <taxon>Methanobacteriati</taxon>
        <taxon>Methanobacteriota</taxon>
        <taxon>Stenosarchaea group</taxon>
        <taxon>Halobacteria</taxon>
        <taxon>Halobacteriales</taxon>
        <taxon>Haloarculaceae</taxon>
        <taxon>Halosimplex</taxon>
    </lineage>
</organism>
<dbReference type="EMBL" id="CP058910">
    <property type="protein sequence ID" value="QLH77097.1"/>
    <property type="molecule type" value="Genomic_DNA"/>
</dbReference>
<name>A0A7D5NZU2_9EURY</name>
<keyword evidence="5" id="KW-1185">Reference proteome</keyword>
<feature type="compositionally biased region" description="Basic and acidic residues" evidence="1">
    <location>
        <begin position="101"/>
        <end position="117"/>
    </location>
</feature>
<dbReference type="OrthoDB" id="239417at2157"/>
<gene>
    <name evidence="4" type="ORF">HZS55_07225</name>
</gene>
<dbReference type="KEGG" id="hrr:HZS55_07225"/>
<reference evidence="4 5" key="1">
    <citation type="submission" date="2020-07" db="EMBL/GenBank/DDBJ databases">
        <title>Halosimplex pelagicum sp. nov. and Halosimplex rubrum sp. nov., isolated from salted brown alga Laminaria, and emended description of the genus Halosimplex.</title>
        <authorList>
            <person name="Cui H."/>
        </authorList>
    </citation>
    <scope>NUCLEOTIDE SEQUENCE [LARGE SCALE GENOMIC DNA]</scope>
    <source>
        <strain evidence="4 5">R27</strain>
    </source>
</reference>
<dbReference type="InterPro" id="IPR058304">
    <property type="entry name" value="DUF7991"/>
</dbReference>
<feature type="domain" description="DUF7991" evidence="3">
    <location>
        <begin position="1"/>
        <end position="104"/>
    </location>
</feature>
<dbReference type="RefSeq" id="WP_179911027.1">
    <property type="nucleotide sequence ID" value="NZ_CP058910.1"/>
</dbReference>
<keyword evidence="2" id="KW-0812">Transmembrane</keyword>
<evidence type="ECO:0000313" key="4">
    <source>
        <dbReference type="EMBL" id="QLH77097.1"/>
    </source>
</evidence>
<proteinExistence type="predicted"/>
<dbReference type="GeneID" id="56077642"/>
<accession>A0A7D5NZU2</accession>
<evidence type="ECO:0000259" key="3">
    <source>
        <dbReference type="Pfam" id="PF25953"/>
    </source>
</evidence>
<keyword evidence="2" id="KW-0472">Membrane</keyword>
<keyword evidence="2" id="KW-1133">Transmembrane helix</keyword>
<dbReference type="Pfam" id="PF25953">
    <property type="entry name" value="DUF7991"/>
    <property type="match status" value="1"/>
</dbReference>
<feature type="transmembrane region" description="Helical" evidence="2">
    <location>
        <begin position="67"/>
        <end position="92"/>
    </location>
</feature>
<protein>
    <recommendedName>
        <fullName evidence="3">DUF7991 domain-containing protein</fullName>
    </recommendedName>
</protein>
<feature type="transmembrane region" description="Helical" evidence="2">
    <location>
        <begin position="6"/>
        <end position="27"/>
    </location>
</feature>
<dbReference type="Proteomes" id="UP000509667">
    <property type="component" value="Chromosome"/>
</dbReference>
<feature type="region of interest" description="Disordered" evidence="1">
    <location>
        <begin position="97"/>
        <end position="117"/>
    </location>
</feature>
<evidence type="ECO:0000313" key="5">
    <source>
        <dbReference type="Proteomes" id="UP000509667"/>
    </source>
</evidence>
<sequence length="117" mass="13030">MVTAVDAVELVFLIVVHSAVAALMTRFFRVRLSTRWGGFLYAGVLVPFALLLSTLFFSGILPLGPNLGSAGAVVTLIILLPTVAGITFDYFWMPSPDEVDLPERWDRDERPSRYENR</sequence>
<evidence type="ECO:0000256" key="2">
    <source>
        <dbReference type="SAM" id="Phobius"/>
    </source>
</evidence>
<evidence type="ECO:0000256" key="1">
    <source>
        <dbReference type="SAM" id="MobiDB-lite"/>
    </source>
</evidence>
<feature type="transmembrane region" description="Helical" evidence="2">
    <location>
        <begin position="39"/>
        <end position="61"/>
    </location>
</feature>